<dbReference type="Pfam" id="PF03732">
    <property type="entry name" value="Retrotrans_gag"/>
    <property type="match status" value="1"/>
</dbReference>
<name>A0ABQ5I8H1_9ASTR</name>
<evidence type="ECO:0000313" key="3">
    <source>
        <dbReference type="EMBL" id="GJT95955.1"/>
    </source>
</evidence>
<dbReference type="Proteomes" id="UP001151760">
    <property type="component" value="Unassembled WGS sequence"/>
</dbReference>
<keyword evidence="4" id="KW-1185">Reference proteome</keyword>
<dbReference type="EMBL" id="BQNB010020438">
    <property type="protein sequence ID" value="GJT95955.1"/>
    <property type="molecule type" value="Genomic_DNA"/>
</dbReference>
<reference evidence="3" key="1">
    <citation type="journal article" date="2022" name="Int. J. Mol. Sci.">
        <title>Draft Genome of Tanacetum Coccineum: Genomic Comparison of Closely Related Tanacetum-Family Plants.</title>
        <authorList>
            <person name="Yamashiro T."/>
            <person name="Shiraishi A."/>
            <person name="Nakayama K."/>
            <person name="Satake H."/>
        </authorList>
    </citation>
    <scope>NUCLEOTIDE SEQUENCE</scope>
</reference>
<evidence type="ECO:0000259" key="2">
    <source>
        <dbReference type="Pfam" id="PF03732"/>
    </source>
</evidence>
<accession>A0ABQ5I8H1</accession>
<sequence length="230" mass="26665">MLKQPPLNKTGSHPPTHLPQNPDKNIPSLIPPVSKPKSPLKRQTGRIVTHATSANSKNMHIPRCDKDISMLMLSHFSLKGKAAEWLDRIPSAQITTWDQLVSRFLDHFFLVGRTSSLRDLILRFKHGDQKRLDPFLRLNQRGSPLRDTEMASGTNLSRHINSGITIETRSRLVQFFRLNSRHQKDGWNRIERCQYQKQNVLLGLTFTNHEWFSYHFQKQSNHTQLTSKKC</sequence>
<organism evidence="3 4">
    <name type="scientific">Tanacetum coccineum</name>
    <dbReference type="NCBI Taxonomy" id="301880"/>
    <lineage>
        <taxon>Eukaryota</taxon>
        <taxon>Viridiplantae</taxon>
        <taxon>Streptophyta</taxon>
        <taxon>Embryophyta</taxon>
        <taxon>Tracheophyta</taxon>
        <taxon>Spermatophyta</taxon>
        <taxon>Magnoliopsida</taxon>
        <taxon>eudicotyledons</taxon>
        <taxon>Gunneridae</taxon>
        <taxon>Pentapetalae</taxon>
        <taxon>asterids</taxon>
        <taxon>campanulids</taxon>
        <taxon>Asterales</taxon>
        <taxon>Asteraceae</taxon>
        <taxon>Asteroideae</taxon>
        <taxon>Anthemideae</taxon>
        <taxon>Anthemidinae</taxon>
        <taxon>Tanacetum</taxon>
    </lineage>
</organism>
<evidence type="ECO:0000256" key="1">
    <source>
        <dbReference type="SAM" id="MobiDB-lite"/>
    </source>
</evidence>
<feature type="domain" description="Retrotransposon gag" evidence="2">
    <location>
        <begin position="74"/>
        <end position="130"/>
    </location>
</feature>
<protein>
    <submittedName>
        <fullName evidence="3">Reverse transcriptase domain-containing protein</fullName>
    </submittedName>
</protein>
<keyword evidence="3" id="KW-0548">Nucleotidyltransferase</keyword>
<feature type="region of interest" description="Disordered" evidence="1">
    <location>
        <begin position="1"/>
        <end position="45"/>
    </location>
</feature>
<proteinExistence type="predicted"/>
<dbReference type="InterPro" id="IPR005162">
    <property type="entry name" value="Retrotrans_gag_dom"/>
</dbReference>
<reference evidence="3" key="2">
    <citation type="submission" date="2022-01" db="EMBL/GenBank/DDBJ databases">
        <authorList>
            <person name="Yamashiro T."/>
            <person name="Shiraishi A."/>
            <person name="Satake H."/>
            <person name="Nakayama K."/>
        </authorList>
    </citation>
    <scope>NUCLEOTIDE SEQUENCE</scope>
</reference>
<comment type="caution">
    <text evidence="3">The sequence shown here is derived from an EMBL/GenBank/DDBJ whole genome shotgun (WGS) entry which is preliminary data.</text>
</comment>
<evidence type="ECO:0000313" key="4">
    <source>
        <dbReference type="Proteomes" id="UP001151760"/>
    </source>
</evidence>
<keyword evidence="3" id="KW-0695">RNA-directed DNA polymerase</keyword>
<gene>
    <name evidence="3" type="ORF">Tco_1091473</name>
</gene>
<keyword evidence="3" id="KW-0808">Transferase</keyword>
<feature type="compositionally biased region" description="Polar residues" evidence="1">
    <location>
        <begin position="7"/>
        <end position="23"/>
    </location>
</feature>
<dbReference type="GO" id="GO:0003964">
    <property type="term" value="F:RNA-directed DNA polymerase activity"/>
    <property type="evidence" value="ECO:0007669"/>
    <property type="project" value="UniProtKB-KW"/>
</dbReference>